<organism evidence="4 5">
    <name type="scientific">Ideonella dechloratans</name>
    <dbReference type="NCBI Taxonomy" id="36863"/>
    <lineage>
        <taxon>Bacteria</taxon>
        <taxon>Pseudomonadati</taxon>
        <taxon>Pseudomonadota</taxon>
        <taxon>Betaproteobacteria</taxon>
        <taxon>Burkholderiales</taxon>
        <taxon>Sphaerotilaceae</taxon>
        <taxon>Ideonella</taxon>
    </lineage>
</organism>
<accession>A0A643F5P2</accession>
<evidence type="ECO:0000313" key="5">
    <source>
        <dbReference type="Proteomes" id="UP000430120"/>
    </source>
</evidence>
<dbReference type="EMBL" id="VZPB01000103">
    <property type="protein sequence ID" value="KAB0572789.1"/>
    <property type="molecule type" value="Genomic_DNA"/>
</dbReference>
<evidence type="ECO:0000256" key="1">
    <source>
        <dbReference type="SAM" id="Coils"/>
    </source>
</evidence>
<dbReference type="PANTHER" id="PTHR41259:SF1">
    <property type="entry name" value="DOUBLE-STRAND BREAK REPAIR RAD50 ATPASE, PUTATIVE-RELATED"/>
    <property type="match status" value="1"/>
</dbReference>
<dbReference type="InterPro" id="IPR038729">
    <property type="entry name" value="Rad50/SbcC_AAA"/>
</dbReference>
<keyword evidence="5" id="KW-1185">Reference proteome</keyword>
<feature type="coiled-coil region" evidence="1">
    <location>
        <begin position="209"/>
        <end position="276"/>
    </location>
</feature>
<name>A0A643F5P2_IDEDE</name>
<evidence type="ECO:0000313" key="4">
    <source>
        <dbReference type="EMBL" id="KAB0572789.1"/>
    </source>
</evidence>
<comment type="caution">
    <text evidence="4">The sequence shown here is derived from an EMBL/GenBank/DDBJ whole genome shotgun (WGS) entry which is preliminary data.</text>
</comment>
<dbReference type="RefSeq" id="WP_151126034.1">
    <property type="nucleotide sequence ID" value="NZ_VZPB01000103.1"/>
</dbReference>
<dbReference type="SUPFAM" id="SSF52540">
    <property type="entry name" value="P-loop containing nucleoside triphosphate hydrolases"/>
    <property type="match status" value="1"/>
</dbReference>
<dbReference type="GO" id="GO:0016887">
    <property type="term" value="F:ATP hydrolysis activity"/>
    <property type="evidence" value="ECO:0007669"/>
    <property type="project" value="InterPro"/>
</dbReference>
<evidence type="ECO:0000256" key="2">
    <source>
        <dbReference type="SAM" id="MobiDB-lite"/>
    </source>
</evidence>
<dbReference type="Gene3D" id="3.40.50.300">
    <property type="entry name" value="P-loop containing nucleotide triphosphate hydrolases"/>
    <property type="match status" value="1"/>
</dbReference>
<dbReference type="Pfam" id="PF13476">
    <property type="entry name" value="AAA_23"/>
    <property type="match status" value="1"/>
</dbReference>
<sequence length="353" mass="38432">MMLQLTRLRVEQLRRFRQPFELAGLTPGLNILAGPNEAGKSTLVRAIRAAFFERHRSNAAEHLRPHGDSAAAPTIELDFLLDGQAGQLRKTFLARKRCELQWAGQRHEGAEAEDWLAQRFGFSYALKGESKPQNWGIPGLLWVEQGEGQRLDVDPARDYLHDALAGQAGQGGTAGSALAASGGDELLERLRALRQLLLTPKGGAPTGELAQLIKQGEALAAERETLDRQIQAYRQQVDELAALRQQHAADEAARPWETLQAQLDAARARQTELQAQQAQLATDLARQAQLAQTRELLLAQLAQGTQLQAALAQRQQALDEATRQETAAQAAARAAQAPWQAAQAASAAAREAL</sequence>
<dbReference type="OrthoDB" id="9764467at2"/>
<protein>
    <submittedName>
        <fullName evidence="4">AAA family ATPase</fullName>
    </submittedName>
</protein>
<gene>
    <name evidence="4" type="ORF">F7Q92_21095</name>
</gene>
<feature type="non-terminal residue" evidence="4">
    <location>
        <position position="353"/>
    </location>
</feature>
<dbReference type="AlphaFoldDB" id="A0A643F5P2"/>
<proteinExistence type="predicted"/>
<dbReference type="Proteomes" id="UP000430120">
    <property type="component" value="Unassembled WGS sequence"/>
</dbReference>
<dbReference type="GO" id="GO:0006302">
    <property type="term" value="P:double-strand break repair"/>
    <property type="evidence" value="ECO:0007669"/>
    <property type="project" value="InterPro"/>
</dbReference>
<dbReference type="InterPro" id="IPR027417">
    <property type="entry name" value="P-loop_NTPase"/>
</dbReference>
<feature type="domain" description="Rad50/SbcC-type AAA" evidence="3">
    <location>
        <begin position="7"/>
        <end position="58"/>
    </location>
</feature>
<dbReference type="PANTHER" id="PTHR41259">
    <property type="entry name" value="DOUBLE-STRAND BREAK REPAIR RAD50 ATPASE, PUTATIVE-RELATED"/>
    <property type="match status" value="1"/>
</dbReference>
<keyword evidence="1" id="KW-0175">Coiled coil</keyword>
<feature type="region of interest" description="Disordered" evidence="2">
    <location>
        <begin position="329"/>
        <end position="353"/>
    </location>
</feature>
<evidence type="ECO:0000259" key="3">
    <source>
        <dbReference type="Pfam" id="PF13476"/>
    </source>
</evidence>
<reference evidence="4 5" key="1">
    <citation type="submission" date="2019-09" db="EMBL/GenBank/DDBJ databases">
        <title>Draft genome sequences of 48 bacterial type strains from the CCUG.</title>
        <authorList>
            <person name="Tunovic T."/>
            <person name="Pineiro-Iglesias B."/>
            <person name="Unosson C."/>
            <person name="Inganas E."/>
            <person name="Ohlen M."/>
            <person name="Cardew S."/>
            <person name="Jensie-Markopoulos S."/>
            <person name="Salva-Serra F."/>
            <person name="Jaen-Luchoro D."/>
            <person name="Karlsson R."/>
            <person name="Svensson-Stadler L."/>
            <person name="Chun J."/>
            <person name="Moore E."/>
        </authorList>
    </citation>
    <scope>NUCLEOTIDE SEQUENCE [LARGE SCALE GENOMIC DNA]</scope>
    <source>
        <strain evidence="4 5">CCUG 30977</strain>
    </source>
</reference>